<evidence type="ECO:0000256" key="1">
    <source>
        <dbReference type="ARBA" id="ARBA00000085"/>
    </source>
</evidence>
<dbReference type="GO" id="GO:0009927">
    <property type="term" value="F:histidine phosphotransfer kinase activity"/>
    <property type="evidence" value="ECO:0007669"/>
    <property type="project" value="TreeGrafter"/>
</dbReference>
<evidence type="ECO:0000259" key="8">
    <source>
        <dbReference type="PROSITE" id="PS50109"/>
    </source>
</evidence>
<dbReference type="PANTHER" id="PTHR43047:SF68">
    <property type="entry name" value="HISTIDINE KINASE 5"/>
    <property type="match status" value="1"/>
</dbReference>
<keyword evidence="5" id="KW-0597">Phosphoprotein</keyword>
<evidence type="ECO:0000256" key="6">
    <source>
        <dbReference type="ARBA" id="ARBA00022679"/>
    </source>
</evidence>
<evidence type="ECO:0000256" key="4">
    <source>
        <dbReference type="ARBA" id="ARBA00022490"/>
    </source>
</evidence>
<sequence>MGNERVEAADMEVLHSMWPDDLMDAAEKQFNIETKAVRDMIEDVNIGEDPSVVDFKRLLELTSYSEKGSSQLAYLVKSWEYKQANAARLLNEELNILSIQRQEAELKKLEIIEAHRFEQEQHAGNKRPVSVLEEVYDIWGVAPLRSNDGHAYDKNISIDAEFDTLSYWKQRAVQLEKLLEESICREQKLMHKLQDVIDNLQAQISPVEELSQILKRADNYLHFILQTAPIVIGHQDKELRYRFIYNHFPKLGEKDIIGKTDAEIFSGSGVKESQDFKREVLERGLPAKREITFETELFGKKTFLIYVEPVFSKAGETIGINYLGMDITDQVIKREKMLKLCEEVAVRKAKEKELNKTIHITEETMRAKQMLATMSHEIRSPLTGVVGMAEILANTKLDKEQLQLLDVMISSGDLILQLINDILDLSKVESGVMKFEAAKFQPREVVKHVLQTAAASLQKQLIIEGNVANDVPVEVIGDVLRIRQILTNLIRLSSGLVEKLRKI</sequence>
<keyword evidence="6" id="KW-0808">Transferase</keyword>
<organism evidence="9 10">
    <name type="scientific">Vanilla planifolia</name>
    <name type="common">Vanilla</name>
    <dbReference type="NCBI Taxonomy" id="51239"/>
    <lineage>
        <taxon>Eukaryota</taxon>
        <taxon>Viridiplantae</taxon>
        <taxon>Streptophyta</taxon>
        <taxon>Embryophyta</taxon>
        <taxon>Tracheophyta</taxon>
        <taxon>Spermatophyta</taxon>
        <taxon>Magnoliopsida</taxon>
        <taxon>Liliopsida</taxon>
        <taxon>Asparagales</taxon>
        <taxon>Orchidaceae</taxon>
        <taxon>Vanilloideae</taxon>
        <taxon>Vanilleae</taxon>
        <taxon>Vanilla</taxon>
    </lineage>
</organism>
<comment type="catalytic activity">
    <reaction evidence="1">
        <text>ATP + protein L-histidine = ADP + protein N-phospho-L-histidine.</text>
        <dbReference type="EC" id="2.7.13.3"/>
    </reaction>
</comment>
<dbReference type="Pfam" id="PF00512">
    <property type="entry name" value="HisKA"/>
    <property type="match status" value="1"/>
</dbReference>
<dbReference type="Gene3D" id="1.10.287.130">
    <property type="match status" value="1"/>
</dbReference>
<keyword evidence="10" id="KW-1185">Reference proteome</keyword>
<evidence type="ECO:0000313" key="10">
    <source>
        <dbReference type="Proteomes" id="UP000636800"/>
    </source>
</evidence>
<dbReference type="PROSITE" id="PS50109">
    <property type="entry name" value="HIS_KIN"/>
    <property type="match status" value="1"/>
</dbReference>
<name>A0A835QXY8_VANPL</name>
<dbReference type="InterPro" id="IPR036890">
    <property type="entry name" value="HATPase_C_sf"/>
</dbReference>
<dbReference type="SUPFAM" id="SSF47384">
    <property type="entry name" value="Homodimeric domain of signal transducing histidine kinase"/>
    <property type="match status" value="1"/>
</dbReference>
<accession>A0A835QXY8</accession>
<evidence type="ECO:0000256" key="3">
    <source>
        <dbReference type="ARBA" id="ARBA00012438"/>
    </source>
</evidence>
<dbReference type="AlphaFoldDB" id="A0A835QXY8"/>
<dbReference type="EMBL" id="JADCNL010000005">
    <property type="protein sequence ID" value="KAG0480769.1"/>
    <property type="molecule type" value="Genomic_DNA"/>
</dbReference>
<dbReference type="GO" id="GO:0005886">
    <property type="term" value="C:plasma membrane"/>
    <property type="evidence" value="ECO:0007669"/>
    <property type="project" value="TreeGrafter"/>
</dbReference>
<evidence type="ECO:0000256" key="7">
    <source>
        <dbReference type="ARBA" id="ARBA00022777"/>
    </source>
</evidence>
<gene>
    <name evidence="9" type="ORF">HPP92_011627</name>
</gene>
<keyword evidence="4" id="KW-0963">Cytoplasm</keyword>
<proteinExistence type="predicted"/>
<evidence type="ECO:0000256" key="2">
    <source>
        <dbReference type="ARBA" id="ARBA00004496"/>
    </source>
</evidence>
<dbReference type="InterPro" id="IPR005467">
    <property type="entry name" value="His_kinase_dom"/>
</dbReference>
<dbReference type="Gene3D" id="3.30.565.10">
    <property type="entry name" value="Histidine kinase-like ATPase, C-terminal domain"/>
    <property type="match status" value="1"/>
</dbReference>
<keyword evidence="7" id="KW-0418">Kinase</keyword>
<dbReference type="InterPro" id="IPR036097">
    <property type="entry name" value="HisK_dim/P_sf"/>
</dbReference>
<dbReference type="GO" id="GO:0005737">
    <property type="term" value="C:cytoplasm"/>
    <property type="evidence" value="ECO:0007669"/>
    <property type="project" value="UniProtKB-SubCell"/>
</dbReference>
<dbReference type="FunFam" id="1.10.287.130:FF:000030">
    <property type="entry name" value="Putative histidine kinase 5"/>
    <property type="match status" value="1"/>
</dbReference>
<comment type="subcellular location">
    <subcellularLocation>
        <location evidence="2">Cytoplasm</location>
    </subcellularLocation>
</comment>
<dbReference type="PANTHER" id="PTHR43047">
    <property type="entry name" value="TWO-COMPONENT HISTIDINE PROTEIN KINASE"/>
    <property type="match status" value="1"/>
</dbReference>
<dbReference type="Gene3D" id="3.30.450.20">
    <property type="entry name" value="PAS domain"/>
    <property type="match status" value="1"/>
</dbReference>
<dbReference type="FunFam" id="3.30.450.20:FF:000061">
    <property type="entry name" value="Histidine kinase 5"/>
    <property type="match status" value="1"/>
</dbReference>
<dbReference type="Proteomes" id="UP000636800">
    <property type="component" value="Chromosome 5"/>
</dbReference>
<evidence type="ECO:0000256" key="5">
    <source>
        <dbReference type="ARBA" id="ARBA00022553"/>
    </source>
</evidence>
<dbReference type="CDD" id="cd00082">
    <property type="entry name" value="HisKA"/>
    <property type="match status" value="1"/>
</dbReference>
<evidence type="ECO:0000313" key="9">
    <source>
        <dbReference type="EMBL" id="KAG0480769.1"/>
    </source>
</evidence>
<dbReference type="InterPro" id="IPR003661">
    <property type="entry name" value="HisK_dim/P_dom"/>
</dbReference>
<dbReference type="EC" id="2.7.13.3" evidence="3"/>
<dbReference type="SUPFAM" id="SSF55874">
    <property type="entry name" value="ATPase domain of HSP90 chaperone/DNA topoisomerase II/histidine kinase"/>
    <property type="match status" value="1"/>
</dbReference>
<dbReference type="SMART" id="SM00388">
    <property type="entry name" value="HisKA"/>
    <property type="match status" value="1"/>
</dbReference>
<feature type="domain" description="Histidine kinase" evidence="8">
    <location>
        <begin position="373"/>
        <end position="503"/>
    </location>
</feature>
<comment type="caution">
    <text evidence="9">The sequence shown here is derived from an EMBL/GenBank/DDBJ whole genome shotgun (WGS) entry which is preliminary data.</text>
</comment>
<dbReference type="OrthoDB" id="1926182at2759"/>
<dbReference type="GO" id="GO:0000155">
    <property type="term" value="F:phosphorelay sensor kinase activity"/>
    <property type="evidence" value="ECO:0007669"/>
    <property type="project" value="InterPro"/>
</dbReference>
<reference evidence="9 10" key="1">
    <citation type="journal article" date="2020" name="Nat. Food">
        <title>A phased Vanilla planifolia genome enables genetic improvement of flavour and production.</title>
        <authorList>
            <person name="Hasing T."/>
            <person name="Tang H."/>
            <person name="Brym M."/>
            <person name="Khazi F."/>
            <person name="Huang T."/>
            <person name="Chambers A.H."/>
        </authorList>
    </citation>
    <scope>NUCLEOTIDE SEQUENCE [LARGE SCALE GENOMIC DNA]</scope>
    <source>
        <tissue evidence="9">Leaf</tissue>
    </source>
</reference>
<protein>
    <recommendedName>
        <fullName evidence="3">histidine kinase</fullName>
        <ecNumber evidence="3">2.7.13.3</ecNumber>
    </recommendedName>
</protein>